<sequence>MRQLVRVTKEHLFYSFDPSVPPAARAAPGDLVEFECLDALGGQITDEQQALESIDWSKVNPATGPVFVEGAEPGDALAVRILSIELAERGVVVTIPGEGALPHRTREARTRVCRIAGDFVEFLGLRLKARKMIGVIGVASSERLPTGTPGRHGGNLDTRLITEGATVYLPVEFEGALLGLGDLHAVMGDGEVCVAACEVPGRVLTRVEVVKGLAPRWPVVELGDDSYVLVSKEGLEEAVRAAVEEVVSALGKAIGLEWHDAYMLASLAVDVEVSQLVDPRKTVRVRVPKDLIPTAELLRALTPR</sequence>
<dbReference type="PANTHER" id="PTHR31891:SF1">
    <property type="entry name" value="FORMAMIDASE C869.04-RELATED"/>
    <property type="match status" value="1"/>
</dbReference>
<organism evidence="1">
    <name type="scientific">Thermofilum pendens</name>
    <dbReference type="NCBI Taxonomy" id="2269"/>
    <lineage>
        <taxon>Archaea</taxon>
        <taxon>Thermoproteota</taxon>
        <taxon>Thermoprotei</taxon>
        <taxon>Thermofilales</taxon>
        <taxon>Thermofilaceae</taxon>
        <taxon>Thermofilum</taxon>
    </lineage>
</organism>
<dbReference type="SUPFAM" id="SSF141130">
    <property type="entry name" value="Acetamidase/Formamidase-like"/>
    <property type="match status" value="1"/>
</dbReference>
<accession>A0A7C3WJQ3</accession>
<dbReference type="Gene3D" id="2.60.120.580">
    <property type="entry name" value="Acetamidase/Formamidase-like domains"/>
    <property type="match status" value="2"/>
</dbReference>
<dbReference type="PANTHER" id="PTHR31891">
    <property type="entry name" value="FORMAMIDASE C869.04-RELATED"/>
    <property type="match status" value="1"/>
</dbReference>
<dbReference type="Pfam" id="PF03069">
    <property type="entry name" value="FmdA_AmdA"/>
    <property type="match status" value="2"/>
</dbReference>
<protein>
    <submittedName>
        <fullName evidence="1">Formamidase</fullName>
    </submittedName>
</protein>
<dbReference type="EMBL" id="DTIB01000077">
    <property type="protein sequence ID" value="HGB25099.1"/>
    <property type="molecule type" value="Genomic_DNA"/>
</dbReference>
<dbReference type="GO" id="GO:0016811">
    <property type="term" value="F:hydrolase activity, acting on carbon-nitrogen (but not peptide) bonds, in linear amides"/>
    <property type="evidence" value="ECO:0007669"/>
    <property type="project" value="InterPro"/>
</dbReference>
<dbReference type="Gene3D" id="3.10.28.20">
    <property type="entry name" value="Acetamidase/Formamidase-like domains"/>
    <property type="match status" value="1"/>
</dbReference>
<dbReference type="InterPro" id="IPR004304">
    <property type="entry name" value="FmdA_AmdA"/>
</dbReference>
<dbReference type="AlphaFoldDB" id="A0A7C3WJQ3"/>
<proteinExistence type="predicted"/>
<reference evidence="1" key="1">
    <citation type="journal article" date="2020" name="mSystems">
        <title>Genome- and Community-Level Interaction Insights into Carbon Utilization and Element Cycling Functions of Hydrothermarchaeota in Hydrothermal Sediment.</title>
        <authorList>
            <person name="Zhou Z."/>
            <person name="Liu Y."/>
            <person name="Xu W."/>
            <person name="Pan J."/>
            <person name="Luo Z.H."/>
            <person name="Li M."/>
        </authorList>
    </citation>
    <scope>NUCLEOTIDE SEQUENCE [LARGE SCALE GENOMIC DNA]</scope>
    <source>
        <strain evidence="1">SpSt-8</strain>
    </source>
</reference>
<comment type="caution">
    <text evidence="1">The sequence shown here is derived from an EMBL/GenBank/DDBJ whole genome shotgun (WGS) entry which is preliminary data.</text>
</comment>
<name>A0A7C3WJQ3_THEPE</name>
<gene>
    <name evidence="1" type="ORF">ENV88_03475</name>
</gene>
<evidence type="ECO:0000313" key="1">
    <source>
        <dbReference type="EMBL" id="HGB25099.1"/>
    </source>
</evidence>